<dbReference type="Pfam" id="PF06995">
    <property type="entry name" value="Phage_P2_GpU"/>
    <property type="match status" value="1"/>
</dbReference>
<dbReference type="EMBL" id="DVIU01000137">
    <property type="protein sequence ID" value="HIS36346.1"/>
    <property type="molecule type" value="Genomic_DNA"/>
</dbReference>
<reference evidence="1" key="1">
    <citation type="submission" date="2020-10" db="EMBL/GenBank/DDBJ databases">
        <authorList>
            <person name="Gilroy R."/>
        </authorList>
    </citation>
    <scope>NUCLEOTIDE SEQUENCE</scope>
    <source>
        <strain evidence="1">6276</strain>
    </source>
</reference>
<sequence>MFAQLGDIKFELITYFNGLNETVSYNYVQHDRIGNKPVLQFLGKNLQEESIKLNFHRNFCVPEEEIKKLTDVADAATPLKFLKGNGEYVGVFVIEEIGQTTEQAAPEGTLMSVQVDVRLKEYTGKISEEKQEQKGFKKK</sequence>
<proteinExistence type="predicted"/>
<gene>
    <name evidence="1" type="ORF">IAC10_06925</name>
</gene>
<organism evidence="1 2">
    <name type="scientific">Candidatus Scatousia excrementigallinarum</name>
    <dbReference type="NCBI Taxonomy" id="2840935"/>
    <lineage>
        <taxon>Bacteria</taxon>
        <taxon>Candidatus Scatousia</taxon>
    </lineage>
</organism>
<dbReference type="AlphaFoldDB" id="A0A9D1EZ23"/>
<evidence type="ECO:0000313" key="1">
    <source>
        <dbReference type="EMBL" id="HIS36346.1"/>
    </source>
</evidence>
<dbReference type="InterPro" id="IPR009734">
    <property type="entry name" value="Myoviridae_GpU"/>
</dbReference>
<comment type="caution">
    <text evidence="1">The sequence shown here is derived from an EMBL/GenBank/DDBJ whole genome shotgun (WGS) entry which is preliminary data.</text>
</comment>
<accession>A0A9D1EZ23</accession>
<evidence type="ECO:0000313" key="2">
    <source>
        <dbReference type="Proteomes" id="UP000823928"/>
    </source>
</evidence>
<protein>
    <submittedName>
        <fullName evidence="1">Phage tail protein</fullName>
    </submittedName>
</protein>
<dbReference type="Proteomes" id="UP000823928">
    <property type="component" value="Unassembled WGS sequence"/>
</dbReference>
<reference evidence="1" key="2">
    <citation type="journal article" date="2021" name="PeerJ">
        <title>Extensive microbial diversity within the chicken gut microbiome revealed by metagenomics and culture.</title>
        <authorList>
            <person name="Gilroy R."/>
            <person name="Ravi A."/>
            <person name="Getino M."/>
            <person name="Pursley I."/>
            <person name="Horton D.L."/>
            <person name="Alikhan N.F."/>
            <person name="Baker D."/>
            <person name="Gharbi K."/>
            <person name="Hall N."/>
            <person name="Watson M."/>
            <person name="Adriaenssens E.M."/>
            <person name="Foster-Nyarko E."/>
            <person name="Jarju S."/>
            <person name="Secka A."/>
            <person name="Antonio M."/>
            <person name="Oren A."/>
            <person name="Chaudhuri R.R."/>
            <person name="La Ragione R."/>
            <person name="Hildebrand F."/>
            <person name="Pallen M.J."/>
        </authorList>
    </citation>
    <scope>NUCLEOTIDE SEQUENCE</scope>
    <source>
        <strain evidence="1">6276</strain>
    </source>
</reference>
<name>A0A9D1EZ23_9BACT</name>